<evidence type="ECO:0000256" key="5">
    <source>
        <dbReference type="ARBA" id="ARBA00022771"/>
    </source>
</evidence>
<dbReference type="PROSITE" id="PS50064">
    <property type="entry name" value="ZF_PARP_2"/>
    <property type="match status" value="1"/>
</dbReference>
<evidence type="ECO:0000256" key="13">
    <source>
        <dbReference type="SAM" id="MobiDB-lite"/>
    </source>
</evidence>
<keyword evidence="10" id="KW-0539">Nucleus</keyword>
<keyword evidence="3" id="KW-0479">Metal-binding</keyword>
<dbReference type="STRING" id="1095629.A0A0C9Y5D5"/>
<evidence type="ECO:0000259" key="16">
    <source>
        <dbReference type="PROSITE" id="PS51192"/>
    </source>
</evidence>
<dbReference type="PANTHER" id="PTHR45626">
    <property type="entry name" value="TRANSCRIPTION TERMINATION FACTOR 2-RELATED"/>
    <property type="match status" value="1"/>
</dbReference>
<evidence type="ECO:0000256" key="10">
    <source>
        <dbReference type="ARBA" id="ARBA00023242"/>
    </source>
</evidence>
<dbReference type="GO" id="GO:0003677">
    <property type="term" value="F:DNA binding"/>
    <property type="evidence" value="ECO:0007669"/>
    <property type="project" value="InterPro"/>
</dbReference>
<dbReference type="Proteomes" id="UP000054477">
    <property type="component" value="Unassembled WGS sequence"/>
</dbReference>
<dbReference type="Gene3D" id="3.30.70.2330">
    <property type="match status" value="1"/>
</dbReference>
<dbReference type="Gene3D" id="3.30.1740.10">
    <property type="entry name" value="Zinc finger, PARP-type"/>
    <property type="match status" value="1"/>
</dbReference>
<evidence type="ECO:0000256" key="3">
    <source>
        <dbReference type="ARBA" id="ARBA00022723"/>
    </source>
</evidence>
<evidence type="ECO:0000259" key="15">
    <source>
        <dbReference type="PROSITE" id="PS50089"/>
    </source>
</evidence>
<evidence type="ECO:0000256" key="12">
    <source>
        <dbReference type="SAM" id="Coils"/>
    </source>
</evidence>
<dbReference type="PROSITE" id="PS00518">
    <property type="entry name" value="ZF_RING_1"/>
    <property type="match status" value="1"/>
</dbReference>
<dbReference type="GO" id="GO:0005634">
    <property type="term" value="C:nucleus"/>
    <property type="evidence" value="ECO:0007669"/>
    <property type="project" value="UniProtKB-SubCell"/>
</dbReference>
<proteinExistence type="inferred from homology"/>
<evidence type="ECO:0000256" key="4">
    <source>
        <dbReference type="ARBA" id="ARBA00022741"/>
    </source>
</evidence>
<sequence>MQSGYLVLFIQPFASYLSLLKYSKSTRAKCHGPLPCKNSSLPLGTLRYGETTVDQFSQTVEWRHWGCVTPAILDRLAIATVNNITGFQDLKPSDQQKIRLAISLRRIDPADIPETAKVKVLNPTTPTSNTGSGPTSSKRKAPLEVQSAVSQHSAPVVSFPSASQAVEEEHEEDSVDEEVKDEIYCTMATNVVGIQYYKGLVGPGEEVLLVREPSNPYDRNAIQVKNIGHVQVGHLPRNVASKLATLMDRQLVTVEGVVNDGNRKGYTLSLRLKIFGPSDKRASLEPLLMWATPGQRGFPSRQTATSTPVVPASVGRIPSAAVGPSKQRNQTPAQIATQREAAQKQQEALQKATELRQMLSNLEKVDDEERRGSLLDTLCSTDDVLSLPLHPNPPSLENGDLALQALQWCIERENPVLPKKEGDKPVQFWQLRKNGNSGLGKTLTMIALIIATKKDNNPIAPLSVLSNWDKQIKDHCPPGTLSTCVYYDTNRSMSSAELQNFDVVITTYQVVAGEHADATNTVVPSKKKKKLDRSLFEVNWKRIILDEGHVIRNHKTKMARAVVALNADRRWVLTGTPIINSPRDLGSLLTFLQICRPLDNEDFYKRLLLRPLKNGEAAGVELLRALMSHICIRRTKEMQDANGLPLIPLPAVEMIKVPVALNEEARRLYDEVQRVSQQRFENFINRGANAVVQSNVLSMLTRMRQIALHPGLVPQNYLEELRDAGGNDGTHAHGKPLSPAEKLRLQEQLGQAIEDCEECPICFSVLDDARITNCAHMFCFPCITEVISRDPKCPMDRRPLTLSDLYERLPPTDLTQKPVRVEQEENPVGIRAGSSAKIDQLIHLLKLTPTNEKSLVFSQFTSFLDKIAETMDGEGLSYVRFDGQMSAKRRQETLASFSVPVEDDEPIQSSQNTTTSRKKRVTRQASLDNDDFPFDNDDDDDFVMDDVANDDDDEGNDFSSVGKKGKGKLKTIVGNNTIRSSGLGRGNPRVMLISLKAGALGLNLTVANNDGSLVAGIESQAVDRVNRIGQKKNVHVYQLIAEDTVESKVLEIQERKKQLIQQAFSGIKGTETVRQQREARLQDLVELFGIRRQTASQAA</sequence>
<evidence type="ECO:0000256" key="9">
    <source>
        <dbReference type="ARBA" id="ARBA00022840"/>
    </source>
</evidence>
<dbReference type="GO" id="GO:0004386">
    <property type="term" value="F:helicase activity"/>
    <property type="evidence" value="ECO:0007669"/>
    <property type="project" value="UniProtKB-KW"/>
</dbReference>
<keyword evidence="8" id="KW-0862">Zinc</keyword>
<feature type="compositionally biased region" description="Low complexity" evidence="13">
    <location>
        <begin position="122"/>
        <end position="136"/>
    </location>
</feature>
<dbReference type="GO" id="GO:0008270">
    <property type="term" value="F:zinc ion binding"/>
    <property type="evidence" value="ECO:0007669"/>
    <property type="project" value="UniProtKB-KW"/>
</dbReference>
<feature type="domain" description="PARP-type" evidence="14">
    <location>
        <begin position="18"/>
        <end position="106"/>
    </location>
</feature>
<keyword evidence="6" id="KW-0378">Hydrolase</keyword>
<dbReference type="SUPFAM" id="SSF52540">
    <property type="entry name" value="P-loop containing nucleoside triphosphate hydrolases"/>
    <property type="match status" value="2"/>
</dbReference>
<feature type="domain" description="RING-type" evidence="15">
    <location>
        <begin position="759"/>
        <end position="797"/>
    </location>
</feature>
<dbReference type="GO" id="GO:0005524">
    <property type="term" value="F:ATP binding"/>
    <property type="evidence" value="ECO:0007669"/>
    <property type="project" value="UniProtKB-KW"/>
</dbReference>
<dbReference type="InterPro" id="IPR038718">
    <property type="entry name" value="SNF2-like_sf"/>
</dbReference>
<dbReference type="InterPro" id="IPR001510">
    <property type="entry name" value="Znf_PARP"/>
</dbReference>
<dbReference type="GO" id="GO:0016818">
    <property type="term" value="F:hydrolase activity, acting on acid anhydrides, in phosphorus-containing anhydrides"/>
    <property type="evidence" value="ECO:0007669"/>
    <property type="project" value="InterPro"/>
</dbReference>
<dbReference type="CDD" id="cd18793">
    <property type="entry name" value="SF2_C_SNF"/>
    <property type="match status" value="1"/>
</dbReference>
<dbReference type="GO" id="GO:0006281">
    <property type="term" value="P:DNA repair"/>
    <property type="evidence" value="ECO:0007669"/>
    <property type="project" value="TreeGrafter"/>
</dbReference>
<comment type="similarity">
    <text evidence="2">Belongs to the SNF2/RAD54 helicase family.</text>
</comment>
<dbReference type="InterPro" id="IPR036957">
    <property type="entry name" value="Znf_PARP_sf"/>
</dbReference>
<feature type="domain" description="Helicase ATP-binding" evidence="16">
    <location>
        <begin position="438"/>
        <end position="595"/>
    </location>
</feature>
<dbReference type="PANTHER" id="PTHR45626:SF17">
    <property type="entry name" value="HELICASE-LIKE TRANSCRIPTION FACTOR"/>
    <property type="match status" value="1"/>
</dbReference>
<feature type="region of interest" description="Disordered" evidence="13">
    <location>
        <begin position="896"/>
        <end position="963"/>
    </location>
</feature>
<evidence type="ECO:0000313" key="18">
    <source>
        <dbReference type="Proteomes" id="UP000054477"/>
    </source>
</evidence>
<dbReference type="Pfam" id="PF08797">
    <property type="entry name" value="HIRAN"/>
    <property type="match status" value="1"/>
</dbReference>
<dbReference type="SMART" id="SM00910">
    <property type="entry name" value="HIRAN"/>
    <property type="match status" value="1"/>
</dbReference>
<keyword evidence="12" id="KW-0175">Coiled coil</keyword>
<evidence type="ECO:0000259" key="14">
    <source>
        <dbReference type="PROSITE" id="PS50064"/>
    </source>
</evidence>
<dbReference type="InterPro" id="IPR050628">
    <property type="entry name" value="SNF2_RAD54_helicase_TF"/>
</dbReference>
<dbReference type="AlphaFoldDB" id="A0A0C9Y5D5"/>
<dbReference type="SMART" id="SM01336">
    <property type="entry name" value="zf-PARP"/>
    <property type="match status" value="1"/>
</dbReference>
<dbReference type="Pfam" id="PF00645">
    <property type="entry name" value="zf-PARP"/>
    <property type="match status" value="1"/>
</dbReference>
<feature type="region of interest" description="Disordered" evidence="13">
    <location>
        <begin position="294"/>
        <end position="333"/>
    </location>
</feature>
<keyword evidence="9" id="KW-0067">ATP-binding</keyword>
<dbReference type="InterPro" id="IPR014905">
    <property type="entry name" value="HIRAN"/>
</dbReference>
<dbReference type="InterPro" id="IPR049730">
    <property type="entry name" value="SNF2/RAD54-like_C"/>
</dbReference>
<dbReference type="InterPro" id="IPR001650">
    <property type="entry name" value="Helicase_C-like"/>
</dbReference>
<organism evidence="17 18">
    <name type="scientific">Laccaria amethystina LaAM-08-1</name>
    <dbReference type="NCBI Taxonomy" id="1095629"/>
    <lineage>
        <taxon>Eukaryota</taxon>
        <taxon>Fungi</taxon>
        <taxon>Dikarya</taxon>
        <taxon>Basidiomycota</taxon>
        <taxon>Agaricomycotina</taxon>
        <taxon>Agaricomycetes</taxon>
        <taxon>Agaricomycetidae</taxon>
        <taxon>Agaricales</taxon>
        <taxon>Agaricineae</taxon>
        <taxon>Hydnangiaceae</taxon>
        <taxon>Laccaria</taxon>
    </lineage>
</organism>
<dbReference type="InterPro" id="IPR013083">
    <property type="entry name" value="Znf_RING/FYVE/PHD"/>
</dbReference>
<name>A0A0C9Y5D5_9AGAR</name>
<evidence type="ECO:0000256" key="11">
    <source>
        <dbReference type="PROSITE-ProRule" id="PRU00175"/>
    </source>
</evidence>
<protein>
    <submittedName>
        <fullName evidence="17">Uncharacterized protein</fullName>
    </submittedName>
</protein>
<dbReference type="OrthoDB" id="448448at2759"/>
<dbReference type="Pfam" id="PF00271">
    <property type="entry name" value="Helicase_C"/>
    <property type="match status" value="1"/>
</dbReference>
<dbReference type="InterPro" id="IPR014001">
    <property type="entry name" value="Helicase_ATP-bd"/>
</dbReference>
<dbReference type="InterPro" id="IPR000330">
    <property type="entry name" value="SNF2_N"/>
</dbReference>
<dbReference type="InterPro" id="IPR001841">
    <property type="entry name" value="Znf_RING"/>
</dbReference>
<gene>
    <name evidence="17" type="ORF">K443DRAFT_838</name>
</gene>
<dbReference type="GO" id="GO:0008094">
    <property type="term" value="F:ATP-dependent activity, acting on DNA"/>
    <property type="evidence" value="ECO:0007669"/>
    <property type="project" value="TreeGrafter"/>
</dbReference>
<dbReference type="Pfam" id="PF00176">
    <property type="entry name" value="SNF2-rel_dom"/>
    <property type="match status" value="1"/>
</dbReference>
<feature type="compositionally biased region" description="Acidic residues" evidence="13">
    <location>
        <begin position="166"/>
        <end position="178"/>
    </location>
</feature>
<dbReference type="SMART" id="SM00487">
    <property type="entry name" value="DEXDc"/>
    <property type="match status" value="1"/>
</dbReference>
<dbReference type="Pfam" id="PF00097">
    <property type="entry name" value="zf-C3HC4"/>
    <property type="match status" value="1"/>
</dbReference>
<evidence type="ECO:0000256" key="1">
    <source>
        <dbReference type="ARBA" id="ARBA00004123"/>
    </source>
</evidence>
<dbReference type="SMART" id="SM00184">
    <property type="entry name" value="RING"/>
    <property type="match status" value="1"/>
</dbReference>
<dbReference type="InterPro" id="IPR027417">
    <property type="entry name" value="P-loop_NTPase"/>
</dbReference>
<dbReference type="InterPro" id="IPR018957">
    <property type="entry name" value="Znf_C3HC4_RING-type"/>
</dbReference>
<evidence type="ECO:0000256" key="8">
    <source>
        <dbReference type="ARBA" id="ARBA00022833"/>
    </source>
</evidence>
<keyword evidence="7" id="KW-0347">Helicase</keyword>
<dbReference type="SUPFAM" id="SSF57850">
    <property type="entry name" value="RING/U-box"/>
    <property type="match status" value="1"/>
</dbReference>
<feature type="region of interest" description="Disordered" evidence="13">
    <location>
        <begin position="118"/>
        <end position="178"/>
    </location>
</feature>
<evidence type="ECO:0000256" key="6">
    <source>
        <dbReference type="ARBA" id="ARBA00022801"/>
    </source>
</evidence>
<comment type="subcellular location">
    <subcellularLocation>
        <location evidence="1">Nucleus</location>
    </subcellularLocation>
</comment>
<reference evidence="17 18" key="1">
    <citation type="submission" date="2014-04" db="EMBL/GenBank/DDBJ databases">
        <authorList>
            <consortium name="DOE Joint Genome Institute"/>
            <person name="Kuo A."/>
            <person name="Kohler A."/>
            <person name="Nagy L.G."/>
            <person name="Floudas D."/>
            <person name="Copeland A."/>
            <person name="Barry K.W."/>
            <person name="Cichocki N."/>
            <person name="Veneault-Fourrey C."/>
            <person name="LaButti K."/>
            <person name="Lindquist E.A."/>
            <person name="Lipzen A."/>
            <person name="Lundell T."/>
            <person name="Morin E."/>
            <person name="Murat C."/>
            <person name="Sun H."/>
            <person name="Tunlid A."/>
            <person name="Henrissat B."/>
            <person name="Grigoriev I.V."/>
            <person name="Hibbett D.S."/>
            <person name="Martin F."/>
            <person name="Nordberg H.P."/>
            <person name="Cantor M.N."/>
            <person name="Hua S.X."/>
        </authorList>
    </citation>
    <scope>NUCLEOTIDE SEQUENCE [LARGE SCALE GENOMIC DNA]</scope>
    <source>
        <strain evidence="17 18">LaAM-08-1</strain>
    </source>
</reference>
<dbReference type="Gene3D" id="3.30.40.10">
    <property type="entry name" value="Zinc/RING finger domain, C3HC4 (zinc finger)"/>
    <property type="match status" value="1"/>
</dbReference>
<feature type="compositionally biased region" description="Acidic residues" evidence="13">
    <location>
        <begin position="928"/>
        <end position="956"/>
    </location>
</feature>
<keyword evidence="4" id="KW-0547">Nucleotide-binding</keyword>
<dbReference type="HOGENOM" id="CLU_000315_2_5_1"/>
<dbReference type="SUPFAM" id="SSF57716">
    <property type="entry name" value="Glucocorticoid receptor-like (DNA-binding domain)"/>
    <property type="match status" value="1"/>
</dbReference>
<dbReference type="InterPro" id="IPR017907">
    <property type="entry name" value="Znf_RING_CS"/>
</dbReference>
<feature type="coiled-coil region" evidence="12">
    <location>
        <begin position="335"/>
        <end position="365"/>
    </location>
</feature>
<dbReference type="EMBL" id="KN838539">
    <property type="protein sequence ID" value="KIK09159.1"/>
    <property type="molecule type" value="Genomic_DNA"/>
</dbReference>
<dbReference type="Gene3D" id="3.40.50.10810">
    <property type="entry name" value="Tandem AAA-ATPase domain"/>
    <property type="match status" value="1"/>
</dbReference>
<evidence type="ECO:0000256" key="7">
    <source>
        <dbReference type="ARBA" id="ARBA00022806"/>
    </source>
</evidence>
<dbReference type="PROSITE" id="PS51192">
    <property type="entry name" value="HELICASE_ATP_BIND_1"/>
    <property type="match status" value="1"/>
</dbReference>
<keyword evidence="5 11" id="KW-0863">Zinc-finger</keyword>
<reference evidence="18" key="2">
    <citation type="submission" date="2015-01" db="EMBL/GenBank/DDBJ databases">
        <title>Evolutionary Origins and Diversification of the Mycorrhizal Mutualists.</title>
        <authorList>
            <consortium name="DOE Joint Genome Institute"/>
            <consortium name="Mycorrhizal Genomics Consortium"/>
            <person name="Kohler A."/>
            <person name="Kuo A."/>
            <person name="Nagy L.G."/>
            <person name="Floudas D."/>
            <person name="Copeland A."/>
            <person name="Barry K.W."/>
            <person name="Cichocki N."/>
            <person name="Veneault-Fourrey C."/>
            <person name="LaButti K."/>
            <person name="Lindquist E.A."/>
            <person name="Lipzen A."/>
            <person name="Lundell T."/>
            <person name="Morin E."/>
            <person name="Murat C."/>
            <person name="Riley R."/>
            <person name="Ohm R."/>
            <person name="Sun H."/>
            <person name="Tunlid A."/>
            <person name="Henrissat B."/>
            <person name="Grigoriev I.V."/>
            <person name="Hibbett D.S."/>
            <person name="Martin F."/>
        </authorList>
    </citation>
    <scope>NUCLEOTIDE SEQUENCE [LARGE SCALE GENOMIC DNA]</scope>
    <source>
        <strain evidence="18">LaAM-08-1</strain>
    </source>
</reference>
<evidence type="ECO:0000256" key="2">
    <source>
        <dbReference type="ARBA" id="ARBA00007025"/>
    </source>
</evidence>
<dbReference type="Gene3D" id="3.40.50.300">
    <property type="entry name" value="P-loop containing nucleotide triphosphate hydrolases"/>
    <property type="match status" value="1"/>
</dbReference>
<accession>A0A0C9Y5D5</accession>
<dbReference type="PROSITE" id="PS50089">
    <property type="entry name" value="ZF_RING_2"/>
    <property type="match status" value="1"/>
</dbReference>
<evidence type="ECO:0000313" key="17">
    <source>
        <dbReference type="EMBL" id="KIK09159.1"/>
    </source>
</evidence>
<keyword evidence="18" id="KW-1185">Reference proteome</keyword>